<proteinExistence type="predicted"/>
<comment type="caution">
    <text evidence="1">The sequence shown here is derived from an EMBL/GenBank/DDBJ whole genome shotgun (WGS) entry which is preliminary data.</text>
</comment>
<protein>
    <submittedName>
        <fullName evidence="1">Uncharacterized protein</fullName>
    </submittedName>
</protein>
<reference evidence="1" key="1">
    <citation type="submission" date="2009-10" db="EMBL/GenBank/DDBJ databases">
        <title>Diversity of trophic interactions inside an arsenic-rich microbial ecosystem.</title>
        <authorList>
            <person name="Bertin P.N."/>
            <person name="Heinrich-Salmeron A."/>
            <person name="Pelletier E."/>
            <person name="Goulhen-Chollet F."/>
            <person name="Arsene-Ploetze F."/>
            <person name="Gallien S."/>
            <person name="Calteau A."/>
            <person name="Vallenet D."/>
            <person name="Casiot C."/>
            <person name="Chane-Woon-Ming B."/>
            <person name="Giloteaux L."/>
            <person name="Barakat M."/>
            <person name="Bonnefoy V."/>
            <person name="Bruneel O."/>
            <person name="Chandler M."/>
            <person name="Cleiss J."/>
            <person name="Duran R."/>
            <person name="Elbaz-Poulichet F."/>
            <person name="Fonknechten N."/>
            <person name="Lauga B."/>
            <person name="Mornico D."/>
            <person name="Ortet P."/>
            <person name="Schaeffer C."/>
            <person name="Siguier P."/>
            <person name="Alexander Thil Smith A."/>
            <person name="Van Dorsselaer A."/>
            <person name="Weissenbach J."/>
            <person name="Medigue C."/>
            <person name="Le Paslier D."/>
        </authorList>
    </citation>
    <scope>NUCLEOTIDE SEQUENCE</scope>
</reference>
<dbReference type="AlphaFoldDB" id="E6QN16"/>
<sequence>MSGCPEMTFEGLSAEKYASLLDAAQAQGLQLTGDAGSTSYQGMDFTWNYDQASGTLTIHCAEKPFFVPCNMIEQKIRALLG</sequence>
<name>E6QN16_9ZZZZ</name>
<organism evidence="1">
    <name type="scientific">mine drainage metagenome</name>
    <dbReference type="NCBI Taxonomy" id="410659"/>
    <lineage>
        <taxon>unclassified sequences</taxon>
        <taxon>metagenomes</taxon>
        <taxon>ecological metagenomes</taxon>
    </lineage>
</organism>
<dbReference type="EMBL" id="CABQ01000243">
    <property type="protein sequence ID" value="CBI08637.1"/>
    <property type="molecule type" value="Genomic_DNA"/>
</dbReference>
<accession>E6QN16</accession>
<gene>
    <name evidence="1" type="ORF">CARN6_2121</name>
</gene>
<evidence type="ECO:0000313" key="1">
    <source>
        <dbReference type="EMBL" id="CBI08637.1"/>
    </source>
</evidence>